<dbReference type="EMBL" id="SGPY01000021">
    <property type="protein sequence ID" value="MCL6371255.1"/>
    <property type="molecule type" value="Genomic_DNA"/>
</dbReference>
<evidence type="ECO:0000313" key="1">
    <source>
        <dbReference type="EMBL" id="MCL6371255.1"/>
    </source>
</evidence>
<protein>
    <submittedName>
        <fullName evidence="1">Uncharacterized protein</fullName>
    </submittedName>
</protein>
<name>A0AAW5GKE2_9GAMM</name>
<reference evidence="1" key="1">
    <citation type="submission" date="2019-02" db="EMBL/GenBank/DDBJ databases">
        <title>New Zealand Erwinia strains with phe-tRNA free attachment sites.</title>
        <authorList>
            <person name="Nunes-Leite L."/>
            <person name="Pitman A.R."/>
        </authorList>
    </citation>
    <scope>NUCLEOTIDE SEQUENCE</scope>
    <source>
        <strain evidence="1">Ec-140</strain>
    </source>
</reference>
<accession>A0AAW5GKE2</accession>
<organism evidence="1 2">
    <name type="scientific">Pectobacterium polaris</name>
    <dbReference type="NCBI Taxonomy" id="2042057"/>
    <lineage>
        <taxon>Bacteria</taxon>
        <taxon>Pseudomonadati</taxon>
        <taxon>Pseudomonadota</taxon>
        <taxon>Gammaproteobacteria</taxon>
        <taxon>Enterobacterales</taxon>
        <taxon>Pectobacteriaceae</taxon>
        <taxon>Pectobacterium</taxon>
    </lineage>
</organism>
<sequence length="74" mass="8720">MANVGRLELLVRLGRKELHAKAVEDKFERVWKQNRVSLFVRKNKNGLIKRWRESLGDRQICSVSIQRFDMGDGH</sequence>
<proteinExistence type="predicted"/>
<evidence type="ECO:0000313" key="2">
    <source>
        <dbReference type="Proteomes" id="UP001057360"/>
    </source>
</evidence>
<dbReference type="Proteomes" id="UP001057360">
    <property type="component" value="Unassembled WGS sequence"/>
</dbReference>
<comment type="caution">
    <text evidence="1">The sequence shown here is derived from an EMBL/GenBank/DDBJ whole genome shotgun (WGS) entry which is preliminary data.</text>
</comment>
<dbReference type="AlphaFoldDB" id="A0AAW5GKE2"/>
<gene>
    <name evidence="1" type="ORF">EXT53_22180</name>
</gene>